<dbReference type="STRING" id="139825.A0A401GDY7"/>
<name>A0A401GDY7_9APHY</name>
<dbReference type="GeneID" id="38777252"/>
<sequence>MVEVGNAFLCQMLEAIPEAVVHYEDFAKFTSGLRVQRPADVVAWGVIVEEWEADILKPNPYALPKSKITLANVYLKLAKEEQARIQEGQDAQSDISLSSFLLLGMELEEQQCSLHRLVRGELTTLQDAMLQEQHAALLKKIL</sequence>
<accession>A0A401GDY7</accession>
<gene>
    <name evidence="1" type="ORF">SCP_0300500</name>
</gene>
<evidence type="ECO:0000313" key="2">
    <source>
        <dbReference type="Proteomes" id="UP000287166"/>
    </source>
</evidence>
<dbReference type="AlphaFoldDB" id="A0A401GDY7"/>
<evidence type="ECO:0000313" key="1">
    <source>
        <dbReference type="EMBL" id="GBE80335.1"/>
    </source>
</evidence>
<comment type="caution">
    <text evidence="1">The sequence shown here is derived from an EMBL/GenBank/DDBJ whole genome shotgun (WGS) entry which is preliminary data.</text>
</comment>
<dbReference type="OrthoDB" id="3257768at2759"/>
<reference evidence="1 2" key="1">
    <citation type="journal article" date="2018" name="Sci. Rep.">
        <title>Genome sequence of the cauliflower mushroom Sparassis crispa (Hanabiratake) and its association with beneficial usage.</title>
        <authorList>
            <person name="Kiyama R."/>
            <person name="Furutani Y."/>
            <person name="Kawaguchi K."/>
            <person name="Nakanishi T."/>
        </authorList>
    </citation>
    <scope>NUCLEOTIDE SEQUENCE [LARGE SCALE GENOMIC DNA]</scope>
</reference>
<proteinExistence type="predicted"/>
<keyword evidence="2" id="KW-1185">Reference proteome</keyword>
<protein>
    <submittedName>
        <fullName evidence="1">Uncharacterized protein</fullName>
    </submittedName>
</protein>
<dbReference type="InParanoid" id="A0A401GDY7"/>
<dbReference type="Proteomes" id="UP000287166">
    <property type="component" value="Unassembled WGS sequence"/>
</dbReference>
<organism evidence="1 2">
    <name type="scientific">Sparassis crispa</name>
    <dbReference type="NCBI Taxonomy" id="139825"/>
    <lineage>
        <taxon>Eukaryota</taxon>
        <taxon>Fungi</taxon>
        <taxon>Dikarya</taxon>
        <taxon>Basidiomycota</taxon>
        <taxon>Agaricomycotina</taxon>
        <taxon>Agaricomycetes</taxon>
        <taxon>Polyporales</taxon>
        <taxon>Sparassidaceae</taxon>
        <taxon>Sparassis</taxon>
    </lineage>
</organism>
<dbReference type="EMBL" id="BFAD01000003">
    <property type="protein sequence ID" value="GBE80335.1"/>
    <property type="molecule type" value="Genomic_DNA"/>
</dbReference>
<dbReference type="RefSeq" id="XP_027611248.1">
    <property type="nucleotide sequence ID" value="XM_027755447.1"/>
</dbReference>